<dbReference type="AlphaFoldDB" id="A0A380RV49"/>
<dbReference type="RefSeq" id="WP_014544875.1">
    <property type="nucleotide sequence ID" value="NZ_UHJL01000001.1"/>
</dbReference>
<organism evidence="1 2">
    <name type="scientific">Fibrobacter succinogenes</name>
    <name type="common">Bacteroides succinogenes</name>
    <dbReference type="NCBI Taxonomy" id="833"/>
    <lineage>
        <taxon>Bacteria</taxon>
        <taxon>Pseudomonadati</taxon>
        <taxon>Fibrobacterota</taxon>
        <taxon>Fibrobacteria</taxon>
        <taxon>Fibrobacterales</taxon>
        <taxon>Fibrobacteraceae</taxon>
        <taxon>Fibrobacter</taxon>
    </lineage>
</organism>
<protein>
    <submittedName>
        <fullName evidence="1">Uncharacterized protein</fullName>
    </submittedName>
</protein>
<accession>A0A380RV49</accession>
<sequence>MAKKKKFWKSPSAEAAFRGKEDRLRKTLCEIVNGQSRLLHRPDELYEAIANGLDDIEKIKDVKLQLELLAWTLRCDFLAFKADDEEMDTWNDLFYDAGTFFIEVAKTYDDKDYIADLIHDLAVRHVGGEGREVVFLSIEDVMPVQRAKALIEELLGVIDATELENREDVLDAICDMADAIKDTENFAKASLYKDPDKSNATLIDIANSYFVAGNISMAKQWLGDVKDPGAEDEEAFLDLQAAIADREGRKTDCLKYATRLYECYPKVMNLSRLCMLKDDAGVDKLLFDHIKYRDSGKCDTSLMMLLANLKKFELLESYVNHYERDLPGLEASELNAISDEVERAGATELAKHIREWTVEEPEDAEPLDDRE</sequence>
<name>A0A380RV49_FIBSU</name>
<reference evidence="1 2" key="1">
    <citation type="submission" date="2017-08" db="EMBL/GenBank/DDBJ databases">
        <authorList>
            <person name="de Groot N.N."/>
        </authorList>
    </citation>
    <scope>NUCLEOTIDE SEQUENCE [LARGE SCALE GENOMIC DNA]</scope>
    <source>
        <strain evidence="1 2">HM2</strain>
    </source>
</reference>
<evidence type="ECO:0000313" key="2">
    <source>
        <dbReference type="Proteomes" id="UP000255423"/>
    </source>
</evidence>
<dbReference type="Proteomes" id="UP000255423">
    <property type="component" value="Unassembled WGS sequence"/>
</dbReference>
<dbReference type="EMBL" id="UHJL01000001">
    <property type="protein sequence ID" value="SUQ19169.1"/>
    <property type="molecule type" value="Genomic_DNA"/>
</dbReference>
<proteinExistence type="predicted"/>
<gene>
    <name evidence="1" type="ORF">SAMN05661053_0396</name>
</gene>
<evidence type="ECO:0000313" key="1">
    <source>
        <dbReference type="EMBL" id="SUQ19169.1"/>
    </source>
</evidence>